<reference evidence="1 2" key="2">
    <citation type="journal article" date="2016" name="Environ. Microbiol. Rep.">
        <title>Metagenomic evidence for the presence of phototrophic Gemmatimonadetes bacteria in diverse environments.</title>
        <authorList>
            <person name="Zeng Y."/>
            <person name="Baumbach J."/>
            <person name="Barbosa E.G."/>
            <person name="Azevedo V."/>
            <person name="Zhang C."/>
            <person name="Koblizek M."/>
        </authorList>
    </citation>
    <scope>NUCLEOTIDE SEQUENCE [LARGE SCALE GENOMIC DNA]</scope>
    <source>
        <strain evidence="1 2">AP64</strain>
    </source>
</reference>
<protein>
    <recommendedName>
        <fullName evidence="3">Protein kinase domain-containing protein</fullName>
    </recommendedName>
</protein>
<evidence type="ECO:0000313" key="2">
    <source>
        <dbReference type="Proteomes" id="UP000076404"/>
    </source>
</evidence>
<dbReference type="Pfam" id="PF06293">
    <property type="entry name" value="Kdo"/>
    <property type="match status" value="1"/>
</dbReference>
<gene>
    <name evidence="1" type="ORF">GEMMAAP_12210</name>
</gene>
<proteinExistence type="predicted"/>
<dbReference type="STRING" id="1379270.GEMMAAP_12210"/>
<dbReference type="Proteomes" id="UP000076404">
    <property type="component" value="Chromosome"/>
</dbReference>
<evidence type="ECO:0008006" key="3">
    <source>
        <dbReference type="Google" id="ProtNLM"/>
    </source>
</evidence>
<sequence length="271" mass="29308">MTSPAHFPSSIAPAQLSVPAASVHGSPDVVQELAALVREHGSLYDWAASQPQPRALRGRAPVYVATLPQSGISVVIRHAWHGGLLAPFTRDLFRRPTRAPLEYARSRELRQLGIPTTDVLGFALYDAPFGLARVDVATRYVDHTADLGMILAGLAPSIECDAALEATLALLEALAMHGVVHPDLNVKNVMLHTPPDSPVRAMMIDVDVVMTGSISPQRTMERNVARLVRSLHKWNRHFGCDMADARIEAFASAARARTPRSALVAADATRV</sequence>
<dbReference type="OrthoDB" id="9790690at2"/>
<dbReference type="AlphaFoldDB" id="A0A143BJV5"/>
<organism evidence="1 2">
    <name type="scientific">Gemmatimonas phototrophica</name>
    <dbReference type="NCBI Taxonomy" id="1379270"/>
    <lineage>
        <taxon>Bacteria</taxon>
        <taxon>Pseudomonadati</taxon>
        <taxon>Gemmatimonadota</taxon>
        <taxon>Gemmatimonadia</taxon>
        <taxon>Gemmatimonadales</taxon>
        <taxon>Gemmatimonadaceae</taxon>
        <taxon>Gemmatimonas</taxon>
    </lineage>
</organism>
<reference evidence="1 2" key="1">
    <citation type="journal article" date="2014" name="Proc. Natl. Acad. Sci. U.S.A.">
        <title>Functional type 2 photosynthetic reaction centers found in the rare bacterial phylum Gemmatimonadetes.</title>
        <authorList>
            <person name="Zeng Y."/>
            <person name="Feng F."/>
            <person name="Medova H."/>
            <person name="Dean J."/>
            <person name="Koblizek M."/>
        </authorList>
    </citation>
    <scope>NUCLEOTIDE SEQUENCE [LARGE SCALE GENOMIC DNA]</scope>
    <source>
        <strain evidence="1 2">AP64</strain>
    </source>
</reference>
<accession>A0A143BJV5</accession>
<dbReference type="KEGG" id="gph:GEMMAAP_12210"/>
<dbReference type="EMBL" id="CP011454">
    <property type="protein sequence ID" value="AMW05357.1"/>
    <property type="molecule type" value="Genomic_DNA"/>
</dbReference>
<keyword evidence="2" id="KW-1185">Reference proteome</keyword>
<evidence type="ECO:0000313" key="1">
    <source>
        <dbReference type="EMBL" id="AMW05357.1"/>
    </source>
</evidence>
<dbReference type="eggNOG" id="COG3642">
    <property type="taxonomic scope" value="Bacteria"/>
</dbReference>
<name>A0A143BJV5_9BACT</name>
<dbReference type="RefSeq" id="WP_026849538.1">
    <property type="nucleotide sequence ID" value="NZ_CP011454.1"/>
</dbReference>